<feature type="compositionally biased region" description="Basic and acidic residues" evidence="1">
    <location>
        <begin position="296"/>
        <end position="311"/>
    </location>
</feature>
<evidence type="ECO:0000256" key="1">
    <source>
        <dbReference type="SAM" id="MobiDB-lite"/>
    </source>
</evidence>
<dbReference type="EMBL" id="BMXT01000001">
    <property type="protein sequence ID" value="GGY13658.1"/>
    <property type="molecule type" value="Genomic_DNA"/>
</dbReference>
<feature type="region of interest" description="Disordered" evidence="1">
    <location>
        <begin position="292"/>
        <end position="311"/>
    </location>
</feature>
<name>A0ABQ2ZHP6_9GAMM</name>
<protein>
    <submittedName>
        <fullName evidence="4">CAU/MBL1b family subclass B3 metallo-beta-lactamase</fullName>
    </submittedName>
</protein>
<dbReference type="PANTHER" id="PTHR42951:SF17">
    <property type="entry name" value="METALLO-BETA-LACTAMASE DOMAIN-CONTAINING PROTEIN"/>
    <property type="match status" value="1"/>
</dbReference>
<evidence type="ECO:0000313" key="4">
    <source>
        <dbReference type="EMBL" id="GGY13658.1"/>
    </source>
</evidence>
<dbReference type="Pfam" id="PF00753">
    <property type="entry name" value="Lactamase_B"/>
    <property type="match status" value="1"/>
</dbReference>
<proteinExistence type="predicted"/>
<dbReference type="Proteomes" id="UP000621898">
    <property type="component" value="Unassembled WGS sequence"/>
</dbReference>
<keyword evidence="5" id="KW-1185">Reference proteome</keyword>
<dbReference type="NCBIfam" id="NF012229">
    <property type="entry name" value="bla_class_B_core"/>
    <property type="match status" value="1"/>
</dbReference>
<evidence type="ECO:0000259" key="3">
    <source>
        <dbReference type="SMART" id="SM00849"/>
    </source>
</evidence>
<comment type="caution">
    <text evidence="4">The sequence shown here is derived from an EMBL/GenBank/DDBJ whole genome shotgun (WGS) entry which is preliminary data.</text>
</comment>
<dbReference type="SUPFAM" id="SSF56281">
    <property type="entry name" value="Metallo-hydrolase/oxidoreductase"/>
    <property type="match status" value="1"/>
</dbReference>
<feature type="signal peptide" evidence="2">
    <location>
        <begin position="1"/>
        <end position="22"/>
    </location>
</feature>
<sequence length="311" mass="33252">MSLRLLAGAVLTLCLILPTAHAEQPSAKTSHGIDRSEWNAPQKPFRIYGNTLYVGPYGLSSILLDTGHGLALFDGDLPQSAPVIEANLRALGFHVRDIKWIFNSHAHADHAGGIAALQRDSGAQVLASAAGAHAMALGGADRADPQHGDAPDYPSVRQVRVLRDGEVVQLGDVAITAHYTPGHTPGSTSWTWTSCADGRCLRMVYADSLTAISAPGFRFSDDPRRVAAFRQAIATVAALPCDILLTPHPDASDFWQKVARRRSDTDVAPLIDANACRAYAATAAKTLDAKLAQEQAETRSRGDGKRERQGH</sequence>
<dbReference type="RefSeq" id="WP_189439180.1">
    <property type="nucleotide sequence ID" value="NZ_BMXT01000001.1"/>
</dbReference>
<reference evidence="5" key="1">
    <citation type="journal article" date="2019" name="Int. J. Syst. Evol. Microbiol.">
        <title>The Global Catalogue of Microorganisms (GCM) 10K type strain sequencing project: providing services to taxonomists for standard genome sequencing and annotation.</title>
        <authorList>
            <consortium name="The Broad Institute Genomics Platform"/>
            <consortium name="The Broad Institute Genome Sequencing Center for Infectious Disease"/>
            <person name="Wu L."/>
            <person name="Ma J."/>
        </authorList>
    </citation>
    <scope>NUCLEOTIDE SEQUENCE [LARGE SCALE GENOMIC DNA]</scope>
    <source>
        <strain evidence="5">KCTC 22232</strain>
    </source>
</reference>
<gene>
    <name evidence="4" type="ORF">GCM10008098_00360</name>
</gene>
<dbReference type="InterPro" id="IPR036866">
    <property type="entry name" value="RibonucZ/Hydroxyglut_hydro"/>
</dbReference>
<evidence type="ECO:0000313" key="5">
    <source>
        <dbReference type="Proteomes" id="UP000621898"/>
    </source>
</evidence>
<organism evidence="4 5">
    <name type="scientific">Rhodanobacter panaciterrae</name>
    <dbReference type="NCBI Taxonomy" id="490572"/>
    <lineage>
        <taxon>Bacteria</taxon>
        <taxon>Pseudomonadati</taxon>
        <taxon>Pseudomonadota</taxon>
        <taxon>Gammaproteobacteria</taxon>
        <taxon>Lysobacterales</taxon>
        <taxon>Rhodanobacteraceae</taxon>
        <taxon>Rhodanobacter</taxon>
    </lineage>
</organism>
<dbReference type="PANTHER" id="PTHR42951">
    <property type="entry name" value="METALLO-BETA-LACTAMASE DOMAIN-CONTAINING"/>
    <property type="match status" value="1"/>
</dbReference>
<dbReference type="InterPro" id="IPR001279">
    <property type="entry name" value="Metallo-B-lactamas"/>
</dbReference>
<dbReference type="InterPro" id="IPR050855">
    <property type="entry name" value="NDM-1-like"/>
</dbReference>
<accession>A0ABQ2ZHP6</accession>
<evidence type="ECO:0000256" key="2">
    <source>
        <dbReference type="SAM" id="SignalP"/>
    </source>
</evidence>
<dbReference type="SMART" id="SM00849">
    <property type="entry name" value="Lactamase_B"/>
    <property type="match status" value="1"/>
</dbReference>
<keyword evidence="2" id="KW-0732">Signal</keyword>
<feature type="domain" description="Metallo-beta-lactamase" evidence="3">
    <location>
        <begin position="58"/>
        <end position="248"/>
    </location>
</feature>
<dbReference type="NCBIfam" id="NF033105">
    <property type="entry name" value="bla_subclass_B3"/>
    <property type="match status" value="1"/>
</dbReference>
<feature type="chain" id="PRO_5046731017" evidence="2">
    <location>
        <begin position="23"/>
        <end position="311"/>
    </location>
</feature>
<dbReference type="Gene3D" id="3.60.15.10">
    <property type="entry name" value="Ribonuclease Z/Hydroxyacylglutathione hydrolase-like"/>
    <property type="match status" value="1"/>
</dbReference>